<dbReference type="WBParaSite" id="NBR_0000391901-mRNA-1">
    <property type="protein sequence ID" value="NBR_0000391901-mRNA-1"/>
    <property type="gene ID" value="NBR_0000391901"/>
</dbReference>
<evidence type="ECO:0000313" key="4">
    <source>
        <dbReference type="WBParaSite" id="NBR_0000391901-mRNA-1"/>
    </source>
</evidence>
<reference evidence="4" key="1">
    <citation type="submission" date="2017-02" db="UniProtKB">
        <authorList>
            <consortium name="WormBaseParasite"/>
        </authorList>
    </citation>
    <scope>IDENTIFICATION</scope>
</reference>
<dbReference type="Pfam" id="PF15002">
    <property type="entry name" value="ERK-JNK_inhib"/>
    <property type="match status" value="1"/>
</dbReference>
<accession>A0A0N4XN17</accession>
<dbReference type="Proteomes" id="UP000271162">
    <property type="component" value="Unassembled WGS sequence"/>
</dbReference>
<organism evidence="4">
    <name type="scientific">Nippostrongylus brasiliensis</name>
    <name type="common">Rat hookworm</name>
    <dbReference type="NCBI Taxonomy" id="27835"/>
    <lineage>
        <taxon>Eukaryota</taxon>
        <taxon>Metazoa</taxon>
        <taxon>Ecdysozoa</taxon>
        <taxon>Nematoda</taxon>
        <taxon>Chromadorea</taxon>
        <taxon>Rhabditida</taxon>
        <taxon>Rhabditina</taxon>
        <taxon>Rhabditomorpha</taxon>
        <taxon>Strongyloidea</taxon>
        <taxon>Heligmosomidae</taxon>
        <taxon>Nippostrongylus</taxon>
    </lineage>
</organism>
<dbReference type="PANTHER" id="PTHR14735">
    <property type="entry name" value="COILED-COIL DOMAIN-CONTAINING PROTEIN 134"/>
    <property type="match status" value="1"/>
</dbReference>
<evidence type="ECO:0000313" key="2">
    <source>
        <dbReference type="EMBL" id="VDL67509.1"/>
    </source>
</evidence>
<feature type="region of interest" description="Disordered" evidence="1">
    <location>
        <begin position="92"/>
        <end position="120"/>
    </location>
</feature>
<feature type="compositionally biased region" description="Basic residues" evidence="1">
    <location>
        <begin position="99"/>
        <end position="120"/>
    </location>
</feature>
<evidence type="ECO:0000313" key="3">
    <source>
        <dbReference type="Proteomes" id="UP000271162"/>
    </source>
</evidence>
<reference evidence="2 3" key="2">
    <citation type="submission" date="2018-11" db="EMBL/GenBank/DDBJ databases">
        <authorList>
            <consortium name="Pathogen Informatics"/>
        </authorList>
    </citation>
    <scope>NUCLEOTIDE SEQUENCE [LARGE SCALE GENOMIC DNA]</scope>
</reference>
<dbReference type="AlphaFoldDB" id="A0A0N4XN17"/>
<dbReference type="PANTHER" id="PTHR14735:SF1">
    <property type="entry name" value="COILED-COIL DOMAIN-CONTAINING PROTEIN 134"/>
    <property type="match status" value="1"/>
</dbReference>
<proteinExistence type="predicted"/>
<dbReference type="InterPro" id="IPR026321">
    <property type="entry name" value="CC134"/>
</dbReference>
<dbReference type="OMA" id="HIILQVL"/>
<dbReference type="STRING" id="27835.A0A0N4XN17"/>
<protein>
    <submittedName>
        <fullName evidence="4">VHS domain-containing protein</fullName>
    </submittedName>
</protein>
<name>A0A0N4XN17_NIPBR</name>
<dbReference type="EMBL" id="UYSL01006525">
    <property type="protein sequence ID" value="VDL67509.1"/>
    <property type="molecule type" value="Genomic_DNA"/>
</dbReference>
<gene>
    <name evidence="2" type="ORF">NBR_LOCUS3920</name>
</gene>
<keyword evidence="3" id="KW-1185">Reference proteome</keyword>
<evidence type="ECO:0000256" key="1">
    <source>
        <dbReference type="SAM" id="MobiDB-lite"/>
    </source>
</evidence>
<sequence length="120" mass="14536">MWLSWQVLENVALFSEISLRFPFLEKTMQKNRKLRTVVIWAYTYAKESELCDMDTNKVLDMMAQQHEIIPKSERFINSYDKENAKKELEERVLQEQQRRAKVKSQHMKPVKQKFHSKMEL</sequence>